<keyword evidence="8 18" id="KW-0378">Hydrolase</keyword>
<dbReference type="Gene3D" id="3.20.20.80">
    <property type="entry name" value="Glycosidases"/>
    <property type="match status" value="1"/>
</dbReference>
<dbReference type="InterPro" id="IPR045321">
    <property type="entry name" value="Cts1-like"/>
</dbReference>
<evidence type="ECO:0000256" key="11">
    <source>
        <dbReference type="ARBA" id="ARBA00023180"/>
    </source>
</evidence>
<dbReference type="InterPro" id="IPR018371">
    <property type="entry name" value="Chitin-binding_1_CS"/>
</dbReference>
<evidence type="ECO:0000256" key="18">
    <source>
        <dbReference type="RuleBase" id="RU000489"/>
    </source>
</evidence>
<comment type="caution">
    <text evidence="17">Lacks conserved residue(s) required for the propagation of feature annotation.</text>
</comment>
<keyword evidence="9" id="KW-0146">Chitin degradation</keyword>
<reference evidence="23 24" key="1">
    <citation type="journal article" date="2018" name="IMA Fungus">
        <title>IMA Genome-F 9: Draft genome sequence of Annulohypoxylon stygium, Aspergillus mulundensis, Berkeleyomyces basicola (syn. Thielaviopsis basicola), Ceratocystis smalleyi, two Cercospora beticola strains, Coleophoma cylindrospora, Fusarium fracticaudum, Phialophora cf. hyalina, and Morchella septimelata.</title>
        <authorList>
            <person name="Wingfield B.D."/>
            <person name="Bills G.F."/>
            <person name="Dong Y."/>
            <person name="Huang W."/>
            <person name="Nel W.J."/>
            <person name="Swalarsk-Parry B.S."/>
            <person name="Vaghefi N."/>
            <person name="Wilken P.M."/>
            <person name="An Z."/>
            <person name="de Beer Z.W."/>
            <person name="De Vos L."/>
            <person name="Chen L."/>
            <person name="Duong T.A."/>
            <person name="Gao Y."/>
            <person name="Hammerbacher A."/>
            <person name="Kikkert J.R."/>
            <person name="Li Y."/>
            <person name="Li H."/>
            <person name="Li K."/>
            <person name="Li Q."/>
            <person name="Liu X."/>
            <person name="Ma X."/>
            <person name="Naidoo K."/>
            <person name="Pethybridge S.J."/>
            <person name="Sun J."/>
            <person name="Steenkamp E.T."/>
            <person name="van der Nest M.A."/>
            <person name="van Wyk S."/>
            <person name="Wingfield M.J."/>
            <person name="Xiong C."/>
            <person name="Yue Q."/>
            <person name="Zhang X."/>
        </authorList>
    </citation>
    <scope>NUCLEOTIDE SEQUENCE [LARGE SCALE GENOMIC DNA]</scope>
    <source>
        <strain evidence="23 24">BP5796</strain>
    </source>
</reference>
<keyword evidence="12" id="KW-0119">Carbohydrate metabolism</keyword>
<keyword evidence="6 17" id="KW-0147">Chitin-binding</keyword>
<accession>A0A3D8RPK2</accession>
<protein>
    <recommendedName>
        <fullName evidence="3">chitinase</fullName>
        <ecNumber evidence="3">3.2.1.14</ecNumber>
    </recommendedName>
</protein>
<proteinExistence type="inferred from homology"/>
<dbReference type="Pfam" id="PF00704">
    <property type="entry name" value="Glyco_hydro_18"/>
    <property type="match status" value="1"/>
</dbReference>
<evidence type="ECO:0000256" key="14">
    <source>
        <dbReference type="ARBA" id="ARBA00023295"/>
    </source>
</evidence>
<dbReference type="PROSITE" id="PS50941">
    <property type="entry name" value="CHIT_BIND_I_2"/>
    <property type="match status" value="1"/>
</dbReference>
<keyword evidence="24" id="KW-1185">Reference proteome</keyword>
<evidence type="ECO:0000256" key="19">
    <source>
        <dbReference type="SAM" id="MobiDB-lite"/>
    </source>
</evidence>
<sequence length="521" mass="54322">MSLFTPTFFASLFLVNLSVANFTASSKTNIGVYWGQGPGQLPLSHLCQQATIDVITLAFVDVFPAQGNGYPGTSFGNQCWGDPYVYSGPGNTPTNNSLQAVCPQMVADIPICQNTYGKKVILSLGGGTNGYQLTGAANGIAFADFLWGAFGPQTTAWVVAGKPRPFDGAQGQAVEVDGFDFDIELPSTDSSAGYIAMIKRLRSNFATAKKTYLITGAPQCVVPDPNMATMISGAQFDILWIQFYNTASCSARNWATANPQYSSTHKELASGFSYDAWTAFLVGTASSNAKLYIGLAASTTAATNPSFYLTTSQVANLAQAYFCRPNFGGIMLWEATYAEKNVVNGLTYYQVVKNILVGYGAGTTGASCTARSSSSLSKSLSSTEKTTTISFTLTQTKTTIIKTTSTRYSSSRSSSSSSTARSTRSTSKSSSSSAKISLSSSSSSRKLTTSTSTSSSSVKTSSKSTKSTSSPLPAAPAGGCGAGYAGAPACAAGYCCSKNGYCGTAATYCGIGCQKGFGICY</sequence>
<dbReference type="PANTHER" id="PTHR45708:SF47">
    <property type="entry name" value="ENDOCHITINASE A"/>
    <property type="match status" value="1"/>
</dbReference>
<dbReference type="GO" id="GO:0006032">
    <property type="term" value="P:chitin catabolic process"/>
    <property type="evidence" value="ECO:0007669"/>
    <property type="project" value="UniProtKB-KW"/>
</dbReference>
<keyword evidence="14 18" id="KW-0326">Glycosidase</keyword>
<dbReference type="Proteomes" id="UP000256328">
    <property type="component" value="Unassembled WGS sequence"/>
</dbReference>
<dbReference type="CDD" id="cd02877">
    <property type="entry name" value="GH18_hevamine_XipI_class_III"/>
    <property type="match status" value="1"/>
</dbReference>
<dbReference type="InterPro" id="IPR001223">
    <property type="entry name" value="Glyco_hydro18_cat"/>
</dbReference>
<dbReference type="GO" id="GO:0008061">
    <property type="term" value="F:chitin binding"/>
    <property type="evidence" value="ECO:0007669"/>
    <property type="project" value="UniProtKB-UniRule"/>
</dbReference>
<feature type="region of interest" description="Disordered" evidence="19">
    <location>
        <begin position="408"/>
        <end position="473"/>
    </location>
</feature>
<keyword evidence="11" id="KW-0325">Glycoprotein</keyword>
<comment type="catalytic activity">
    <reaction evidence="1">
        <text>Random endo-hydrolysis of N-acetyl-beta-D-glucosaminide (1-&gt;4)-beta-linkages in chitin and chitodextrins.</text>
        <dbReference type="EC" id="3.2.1.14"/>
    </reaction>
</comment>
<dbReference type="GO" id="GO:0005576">
    <property type="term" value="C:extracellular region"/>
    <property type="evidence" value="ECO:0007669"/>
    <property type="project" value="TreeGrafter"/>
</dbReference>
<dbReference type="InterPro" id="IPR001002">
    <property type="entry name" value="Chitin-bd_1"/>
</dbReference>
<comment type="subcellular location">
    <subcellularLocation>
        <location evidence="2">Cell membrane</location>
        <topology evidence="2">Lipid-anchor</topology>
        <topology evidence="2">GPI-anchor</topology>
    </subcellularLocation>
</comment>
<name>A0A3D8RPK2_9HELO</name>
<evidence type="ECO:0000256" key="17">
    <source>
        <dbReference type="PROSITE-ProRule" id="PRU00261"/>
    </source>
</evidence>
<evidence type="ECO:0000256" key="12">
    <source>
        <dbReference type="ARBA" id="ARBA00023277"/>
    </source>
</evidence>
<organism evidence="23 24">
    <name type="scientific">Coleophoma crateriformis</name>
    <dbReference type="NCBI Taxonomy" id="565419"/>
    <lineage>
        <taxon>Eukaryota</taxon>
        <taxon>Fungi</taxon>
        <taxon>Dikarya</taxon>
        <taxon>Ascomycota</taxon>
        <taxon>Pezizomycotina</taxon>
        <taxon>Leotiomycetes</taxon>
        <taxon>Helotiales</taxon>
        <taxon>Dermateaceae</taxon>
        <taxon>Coleophoma</taxon>
    </lineage>
</organism>
<comment type="similarity">
    <text evidence="16">Belongs to the glycosyl hydrolase 18 family. Chitinase class III subfamily.</text>
</comment>
<keyword evidence="5" id="KW-0336">GPI-anchor</keyword>
<feature type="domain" description="Chitin-binding type-1" evidence="21">
    <location>
        <begin position="477"/>
        <end position="521"/>
    </location>
</feature>
<dbReference type="InterPro" id="IPR017853">
    <property type="entry name" value="GH"/>
</dbReference>
<feature type="chain" id="PRO_5017744429" description="chitinase" evidence="20">
    <location>
        <begin position="21"/>
        <end position="521"/>
    </location>
</feature>
<feature type="disulfide bond" evidence="17">
    <location>
        <begin position="495"/>
        <end position="509"/>
    </location>
</feature>
<dbReference type="Pfam" id="PF00187">
    <property type="entry name" value="Chitin_bind_1"/>
    <property type="match status" value="1"/>
</dbReference>
<dbReference type="GO" id="GO:0005886">
    <property type="term" value="C:plasma membrane"/>
    <property type="evidence" value="ECO:0007669"/>
    <property type="project" value="UniProtKB-SubCell"/>
</dbReference>
<keyword evidence="15" id="KW-0624">Polysaccharide degradation</keyword>
<evidence type="ECO:0000256" key="15">
    <source>
        <dbReference type="ARBA" id="ARBA00023326"/>
    </source>
</evidence>
<evidence type="ECO:0000256" key="6">
    <source>
        <dbReference type="ARBA" id="ARBA00022669"/>
    </source>
</evidence>
<dbReference type="SMART" id="SM00270">
    <property type="entry name" value="ChtBD1"/>
    <property type="match status" value="1"/>
</dbReference>
<keyword evidence="10" id="KW-0472">Membrane</keyword>
<gene>
    <name evidence="23" type="ORF">BP5796_06721</name>
</gene>
<evidence type="ECO:0000256" key="4">
    <source>
        <dbReference type="ARBA" id="ARBA00022475"/>
    </source>
</evidence>
<evidence type="ECO:0000256" key="5">
    <source>
        <dbReference type="ARBA" id="ARBA00022622"/>
    </source>
</evidence>
<dbReference type="GO" id="GO:0098552">
    <property type="term" value="C:side of membrane"/>
    <property type="evidence" value="ECO:0007669"/>
    <property type="project" value="UniProtKB-KW"/>
</dbReference>
<feature type="disulfide bond" evidence="17">
    <location>
        <begin position="490"/>
        <end position="502"/>
    </location>
</feature>
<dbReference type="EC" id="3.2.1.14" evidence="3"/>
<comment type="caution">
    <text evidence="23">The sequence shown here is derived from an EMBL/GenBank/DDBJ whole genome shotgun (WGS) entry which is preliminary data.</text>
</comment>
<evidence type="ECO:0000256" key="1">
    <source>
        <dbReference type="ARBA" id="ARBA00000822"/>
    </source>
</evidence>
<evidence type="ECO:0000256" key="7">
    <source>
        <dbReference type="ARBA" id="ARBA00022729"/>
    </source>
</evidence>
<dbReference type="PROSITE" id="PS00026">
    <property type="entry name" value="CHIT_BIND_I_1"/>
    <property type="match status" value="1"/>
</dbReference>
<evidence type="ECO:0000313" key="23">
    <source>
        <dbReference type="EMBL" id="RDW75900.1"/>
    </source>
</evidence>
<feature type="compositionally biased region" description="Low complexity" evidence="19">
    <location>
        <begin position="408"/>
        <end position="470"/>
    </location>
</feature>
<feature type="signal peptide" evidence="20">
    <location>
        <begin position="1"/>
        <end position="20"/>
    </location>
</feature>
<dbReference type="OrthoDB" id="6020543at2759"/>
<dbReference type="InterPro" id="IPR001579">
    <property type="entry name" value="Glyco_hydro_18_chit_AS"/>
</dbReference>
<evidence type="ECO:0000256" key="16">
    <source>
        <dbReference type="ARBA" id="ARBA00025727"/>
    </source>
</evidence>
<dbReference type="InterPro" id="IPR036861">
    <property type="entry name" value="Endochitinase-like_sf"/>
</dbReference>
<dbReference type="GO" id="GO:0008843">
    <property type="term" value="F:endochitinase activity"/>
    <property type="evidence" value="ECO:0007669"/>
    <property type="project" value="UniProtKB-EC"/>
</dbReference>
<evidence type="ECO:0000259" key="21">
    <source>
        <dbReference type="PROSITE" id="PS50941"/>
    </source>
</evidence>
<keyword evidence="4" id="KW-1003">Cell membrane</keyword>
<keyword evidence="7 20" id="KW-0732">Signal</keyword>
<evidence type="ECO:0000313" key="24">
    <source>
        <dbReference type="Proteomes" id="UP000256328"/>
    </source>
</evidence>
<dbReference type="SUPFAM" id="SSF51445">
    <property type="entry name" value="(Trans)glycosidases"/>
    <property type="match status" value="1"/>
</dbReference>
<evidence type="ECO:0000256" key="9">
    <source>
        <dbReference type="ARBA" id="ARBA00023024"/>
    </source>
</evidence>
<evidence type="ECO:0000256" key="8">
    <source>
        <dbReference type="ARBA" id="ARBA00022801"/>
    </source>
</evidence>
<dbReference type="InterPro" id="IPR050542">
    <property type="entry name" value="Glycosyl_Hydrlase18_Chitinase"/>
</dbReference>
<dbReference type="AlphaFoldDB" id="A0A3D8RPK2"/>
<dbReference type="PROSITE" id="PS01095">
    <property type="entry name" value="GH18_1"/>
    <property type="match status" value="1"/>
</dbReference>
<dbReference type="PANTHER" id="PTHR45708">
    <property type="entry name" value="ENDOCHITINASE"/>
    <property type="match status" value="1"/>
</dbReference>
<evidence type="ECO:0000256" key="13">
    <source>
        <dbReference type="ARBA" id="ARBA00023288"/>
    </source>
</evidence>
<keyword evidence="13" id="KW-0449">Lipoprotein</keyword>
<dbReference type="GO" id="GO:0000272">
    <property type="term" value="P:polysaccharide catabolic process"/>
    <property type="evidence" value="ECO:0007669"/>
    <property type="project" value="UniProtKB-KW"/>
</dbReference>
<dbReference type="PROSITE" id="PS51910">
    <property type="entry name" value="GH18_2"/>
    <property type="match status" value="1"/>
</dbReference>
<evidence type="ECO:0000256" key="10">
    <source>
        <dbReference type="ARBA" id="ARBA00023136"/>
    </source>
</evidence>
<evidence type="ECO:0000256" key="2">
    <source>
        <dbReference type="ARBA" id="ARBA00004609"/>
    </source>
</evidence>
<dbReference type="SUPFAM" id="SSF57016">
    <property type="entry name" value="Plant lectins/antimicrobial peptides"/>
    <property type="match status" value="1"/>
</dbReference>
<evidence type="ECO:0000256" key="20">
    <source>
        <dbReference type="SAM" id="SignalP"/>
    </source>
</evidence>
<evidence type="ECO:0000259" key="22">
    <source>
        <dbReference type="PROSITE" id="PS51910"/>
    </source>
</evidence>
<feature type="domain" description="GH18" evidence="22">
    <location>
        <begin position="28"/>
        <end position="359"/>
    </location>
</feature>
<keyword evidence="17" id="KW-1015">Disulfide bond</keyword>
<dbReference type="Gene3D" id="3.30.60.10">
    <property type="entry name" value="Endochitinase-like"/>
    <property type="match status" value="1"/>
</dbReference>
<evidence type="ECO:0000256" key="3">
    <source>
        <dbReference type="ARBA" id="ARBA00012729"/>
    </source>
</evidence>
<dbReference type="EMBL" id="PDLN01000009">
    <property type="protein sequence ID" value="RDW75900.1"/>
    <property type="molecule type" value="Genomic_DNA"/>
</dbReference>